<dbReference type="InterPro" id="IPR017871">
    <property type="entry name" value="ABC_transporter-like_CS"/>
</dbReference>
<proteinExistence type="predicted"/>
<dbReference type="SMART" id="SM00382">
    <property type="entry name" value="AAA"/>
    <property type="match status" value="1"/>
</dbReference>
<keyword evidence="2" id="KW-0547">Nucleotide-binding</keyword>
<organism evidence="6 7">
    <name type="scientific">Leucobacter massiliensis</name>
    <dbReference type="NCBI Taxonomy" id="1686285"/>
    <lineage>
        <taxon>Bacteria</taxon>
        <taxon>Bacillati</taxon>
        <taxon>Actinomycetota</taxon>
        <taxon>Actinomycetes</taxon>
        <taxon>Micrococcales</taxon>
        <taxon>Microbacteriaceae</taxon>
        <taxon>Leucobacter</taxon>
    </lineage>
</organism>
<reference evidence="6 7" key="1">
    <citation type="journal article" date="2017" name="New Microbes New Infect">
        <title>Genome sequence of 'Leucobacter massiliensis' sp. nov. isolated from human pharynx after travel to the 2014 Hajj.</title>
        <authorList>
            <person name="Leangapichart T."/>
            <person name="Gautret P."/>
            <person name="Nguyen T.T."/>
            <person name="Armstrong N."/>
            <person name="Rolain J.M."/>
        </authorList>
    </citation>
    <scope>NUCLEOTIDE SEQUENCE [LARGE SCALE GENOMIC DNA]</scope>
    <source>
        <strain evidence="6 7">122RC15</strain>
    </source>
</reference>
<evidence type="ECO:0000256" key="2">
    <source>
        <dbReference type="ARBA" id="ARBA00022741"/>
    </source>
</evidence>
<keyword evidence="7" id="KW-1185">Reference proteome</keyword>
<name>A0A2S9QM62_9MICO</name>
<dbReference type="InterPro" id="IPR003439">
    <property type="entry name" value="ABC_transporter-like_ATP-bd"/>
</dbReference>
<evidence type="ECO:0000259" key="5">
    <source>
        <dbReference type="PROSITE" id="PS50893"/>
    </source>
</evidence>
<dbReference type="PROSITE" id="PS00211">
    <property type="entry name" value="ABC_TRANSPORTER_1"/>
    <property type="match status" value="1"/>
</dbReference>
<dbReference type="SUPFAM" id="SSF52540">
    <property type="entry name" value="P-loop containing nucleoside triphosphate hydrolases"/>
    <property type="match status" value="1"/>
</dbReference>
<dbReference type="PROSITE" id="PS50893">
    <property type="entry name" value="ABC_TRANSPORTER_2"/>
    <property type="match status" value="1"/>
</dbReference>
<keyword evidence="1" id="KW-0813">Transport</keyword>
<dbReference type="AlphaFoldDB" id="A0A2S9QM62"/>
<keyword evidence="3" id="KW-0067">ATP-binding</keyword>
<dbReference type="Pfam" id="PF00005">
    <property type="entry name" value="ABC_tran"/>
    <property type="match status" value="1"/>
</dbReference>
<evidence type="ECO:0000256" key="3">
    <source>
        <dbReference type="ARBA" id="ARBA00022840"/>
    </source>
</evidence>
<evidence type="ECO:0000256" key="4">
    <source>
        <dbReference type="SAM" id="MobiDB-lite"/>
    </source>
</evidence>
<dbReference type="InterPro" id="IPR003593">
    <property type="entry name" value="AAA+_ATPase"/>
</dbReference>
<dbReference type="EMBL" id="MWZD01000017">
    <property type="protein sequence ID" value="PRI10675.1"/>
    <property type="molecule type" value="Genomic_DNA"/>
</dbReference>
<protein>
    <recommendedName>
        <fullName evidence="5">ABC transporter domain-containing protein</fullName>
    </recommendedName>
</protein>
<dbReference type="GO" id="GO:0016887">
    <property type="term" value="F:ATP hydrolysis activity"/>
    <property type="evidence" value="ECO:0007669"/>
    <property type="project" value="InterPro"/>
</dbReference>
<dbReference type="Proteomes" id="UP000238650">
    <property type="component" value="Unassembled WGS sequence"/>
</dbReference>
<dbReference type="OrthoDB" id="9112331at2"/>
<evidence type="ECO:0000256" key="1">
    <source>
        <dbReference type="ARBA" id="ARBA00022448"/>
    </source>
</evidence>
<dbReference type="RefSeq" id="WP_105805142.1">
    <property type="nucleotide sequence ID" value="NZ_MWZD01000017.1"/>
</dbReference>
<dbReference type="PANTHER" id="PTHR42781:SF4">
    <property type="entry name" value="SPERMIDINE_PUTRESCINE IMPORT ATP-BINDING PROTEIN POTA"/>
    <property type="match status" value="1"/>
</dbReference>
<evidence type="ECO:0000313" key="7">
    <source>
        <dbReference type="Proteomes" id="UP000238650"/>
    </source>
</evidence>
<accession>A0A2S9QM62</accession>
<feature type="domain" description="ABC transporter" evidence="5">
    <location>
        <begin position="52"/>
        <end position="291"/>
    </location>
</feature>
<gene>
    <name evidence="6" type="ORF">B4915_07155</name>
</gene>
<dbReference type="Gene3D" id="3.40.50.300">
    <property type="entry name" value="P-loop containing nucleotide triphosphate hydrolases"/>
    <property type="match status" value="1"/>
</dbReference>
<dbReference type="InterPro" id="IPR027417">
    <property type="entry name" value="P-loop_NTPase"/>
</dbReference>
<evidence type="ECO:0000313" key="6">
    <source>
        <dbReference type="EMBL" id="PRI10675.1"/>
    </source>
</evidence>
<dbReference type="PANTHER" id="PTHR42781">
    <property type="entry name" value="SPERMIDINE/PUTRESCINE IMPORT ATP-BINDING PROTEIN POTA"/>
    <property type="match status" value="1"/>
</dbReference>
<feature type="region of interest" description="Disordered" evidence="4">
    <location>
        <begin position="23"/>
        <end position="53"/>
    </location>
</feature>
<comment type="caution">
    <text evidence="6">The sequence shown here is derived from an EMBL/GenBank/DDBJ whole genome shotgun (WGS) entry which is preliminary data.</text>
</comment>
<feature type="compositionally biased region" description="Gly residues" evidence="4">
    <location>
        <begin position="41"/>
        <end position="51"/>
    </location>
</feature>
<dbReference type="InterPro" id="IPR050093">
    <property type="entry name" value="ABC_SmlMolc_Importer"/>
</dbReference>
<dbReference type="GO" id="GO:0005524">
    <property type="term" value="F:ATP binding"/>
    <property type="evidence" value="ECO:0007669"/>
    <property type="project" value="UniProtKB-KW"/>
</dbReference>
<sequence>MPAIPLAAGGGIVSGRIVRRDAGGAGSRSAARSGDRSGAEGRNGAGGGQPGQPGLDFELRVRRGGFALRAAAAVRPGEVLGIIGANGSGKSTLLGAISGTHRIEAGRVVLDGRPLVSRATGVRGVEVARSGRRIALLDQRSRLFPHLGARANIAFGPRAQGVPRREADAVAEEWLGRIGLAGRGGAREPQLSGGQQQRVAIARALAAGPRALLLDEPFAALDVTSRAELRSLVAQELRRLGIPGVIVTHDPTDLLALADRVLVLEAGEAAQLGTVAEVLDAPATPFAAELTGRVLLAGTATGAGTLRPAAAPLDELRGVGELPAPGEPAVASYPPGELRIAPLAPQSGAVPKSRDRGSAGVWWVGEGEKEKAPTPAPALEAAANREAGGGNPRTNAWTGTIGAVSAEAAGLRVDCAEWPGAWARLPLSGAPPAWIAPGTRVRFALDPAVVRFAAPGG</sequence>